<name>A0A8J3JBU7_9ACTN</name>
<feature type="transmembrane region" description="Helical" evidence="1">
    <location>
        <begin position="21"/>
        <end position="45"/>
    </location>
</feature>
<reference evidence="2 3" key="1">
    <citation type="submission" date="2021-01" db="EMBL/GenBank/DDBJ databases">
        <title>Whole genome shotgun sequence of Catellatospora bangladeshensis NBRC 107357.</title>
        <authorList>
            <person name="Komaki H."/>
            <person name="Tamura T."/>
        </authorList>
    </citation>
    <scope>NUCLEOTIDE SEQUENCE [LARGE SCALE GENOMIC DNA]</scope>
    <source>
        <strain evidence="2 3">NBRC 107357</strain>
    </source>
</reference>
<evidence type="ECO:0000256" key="1">
    <source>
        <dbReference type="SAM" id="Phobius"/>
    </source>
</evidence>
<accession>A0A8J3JBU7</accession>
<keyword evidence="1" id="KW-0472">Membrane</keyword>
<dbReference type="Pfam" id="PF06182">
    <property type="entry name" value="ABC2_membrane_6"/>
    <property type="match status" value="1"/>
</dbReference>
<organism evidence="2 3">
    <name type="scientific">Catellatospora bangladeshensis</name>
    <dbReference type="NCBI Taxonomy" id="310355"/>
    <lineage>
        <taxon>Bacteria</taxon>
        <taxon>Bacillati</taxon>
        <taxon>Actinomycetota</taxon>
        <taxon>Actinomycetes</taxon>
        <taxon>Micromonosporales</taxon>
        <taxon>Micromonosporaceae</taxon>
        <taxon>Catellatospora</taxon>
    </lineage>
</organism>
<comment type="caution">
    <text evidence="2">The sequence shown here is derived from an EMBL/GenBank/DDBJ whole genome shotgun (WGS) entry which is preliminary data.</text>
</comment>
<feature type="transmembrane region" description="Helical" evidence="1">
    <location>
        <begin position="107"/>
        <end position="127"/>
    </location>
</feature>
<dbReference type="PANTHER" id="PTHR36832">
    <property type="entry name" value="SLR1174 PROTEIN-RELATED"/>
    <property type="match status" value="1"/>
</dbReference>
<keyword evidence="1" id="KW-1133">Transmembrane helix</keyword>
<keyword evidence="1" id="KW-0812">Transmembrane</keyword>
<gene>
    <name evidence="2" type="ORF">Cba03nite_11030</name>
</gene>
<dbReference type="RefSeq" id="WP_203742688.1">
    <property type="nucleotide sequence ID" value="NZ_BONF01000008.1"/>
</dbReference>
<dbReference type="EMBL" id="BONF01000008">
    <property type="protein sequence ID" value="GIF79754.1"/>
    <property type="molecule type" value="Genomic_DNA"/>
</dbReference>
<evidence type="ECO:0000313" key="3">
    <source>
        <dbReference type="Proteomes" id="UP000601223"/>
    </source>
</evidence>
<keyword evidence="3" id="KW-1185">Reference proteome</keyword>
<feature type="transmembrane region" description="Helical" evidence="1">
    <location>
        <begin position="57"/>
        <end position="75"/>
    </location>
</feature>
<feature type="transmembrane region" description="Helical" evidence="1">
    <location>
        <begin position="139"/>
        <end position="167"/>
    </location>
</feature>
<dbReference type="InterPro" id="IPR010390">
    <property type="entry name" value="ABC-2_transporter-like"/>
</dbReference>
<dbReference type="PANTHER" id="PTHR36832:SF1">
    <property type="entry name" value="SLR1174 PROTEIN"/>
    <property type="match status" value="1"/>
</dbReference>
<feature type="transmembrane region" description="Helical" evidence="1">
    <location>
        <begin position="227"/>
        <end position="245"/>
    </location>
</feature>
<dbReference type="AlphaFoldDB" id="A0A8J3JBU7"/>
<dbReference type="Proteomes" id="UP000601223">
    <property type="component" value="Unassembled WGS sequence"/>
</dbReference>
<proteinExistence type="predicted"/>
<sequence>MKPYLGLLRMSARRVLAYRMSSVILWIGGATFLAGSLAVWHALLADGDIGGYDWDRMKAYLLVGWATGALGSAYGDWWMANRILDGHVATDLTKPLDYQWARFSEHMGGLATEFIAIAVAATAVMALTDGLPLPGPGQALLFVLSFLMVAPLKFAIAYITTMVCFWTQNFMGVSWAKDAIVTLFSGALIPLALLPAWLAGPASVLPFASITATPAAIFLEQATGWEALRLLAVQAAWVVALWWGARLIWRRALRALTVHGG</sequence>
<evidence type="ECO:0000313" key="2">
    <source>
        <dbReference type="EMBL" id="GIF79754.1"/>
    </source>
</evidence>
<feature type="transmembrane region" description="Helical" evidence="1">
    <location>
        <begin position="179"/>
        <end position="199"/>
    </location>
</feature>
<protein>
    <submittedName>
        <fullName evidence="2">ABC transporter permease</fullName>
    </submittedName>
</protein>